<accession>A0AA95MLT0</accession>
<dbReference type="RefSeq" id="WP_066089585.1">
    <property type="nucleotide sequence ID" value="NZ_CP126114.1"/>
</dbReference>
<dbReference type="KEGG" id="nnv:QNH39_18040"/>
<evidence type="ECO:0000313" key="2">
    <source>
        <dbReference type="Proteomes" id="UP001178288"/>
    </source>
</evidence>
<dbReference type="Proteomes" id="UP001178288">
    <property type="component" value="Chromosome"/>
</dbReference>
<gene>
    <name evidence="1" type="ORF">QNH39_18040</name>
</gene>
<name>A0AA95MLT0_9BACI</name>
<evidence type="ECO:0000313" key="1">
    <source>
        <dbReference type="EMBL" id="WHY84549.1"/>
    </source>
</evidence>
<dbReference type="EMBL" id="CP126114">
    <property type="protein sequence ID" value="WHY84549.1"/>
    <property type="molecule type" value="Genomic_DNA"/>
</dbReference>
<protein>
    <submittedName>
        <fullName evidence="1">Uncharacterized protein</fullName>
    </submittedName>
</protein>
<sequence length="87" mass="9794">MTELIQYFDNGDKKLDEYTMLYDRSGFITNGGLYNNYDAGKTVIKGWTSNHAYFKGEGDQINIGLGRGAALDIFNKNIIDCNMVGKR</sequence>
<organism evidence="1 2">
    <name type="scientific">Neobacillus novalis</name>
    <dbReference type="NCBI Taxonomy" id="220687"/>
    <lineage>
        <taxon>Bacteria</taxon>
        <taxon>Bacillati</taxon>
        <taxon>Bacillota</taxon>
        <taxon>Bacilli</taxon>
        <taxon>Bacillales</taxon>
        <taxon>Bacillaceae</taxon>
        <taxon>Neobacillus</taxon>
    </lineage>
</organism>
<keyword evidence="2" id="KW-1185">Reference proteome</keyword>
<reference evidence="1" key="1">
    <citation type="submission" date="2023-05" db="EMBL/GenBank/DDBJ databases">
        <title>Comparative genomics of Bacillaceae isolates and their secondary metabolite potential.</title>
        <authorList>
            <person name="Song L."/>
            <person name="Nielsen L.J."/>
            <person name="Mohite O."/>
            <person name="Xu X."/>
            <person name="Weber T."/>
            <person name="Kovacs A.T."/>
        </authorList>
    </citation>
    <scope>NUCLEOTIDE SEQUENCE</scope>
    <source>
        <strain evidence="1">XLM17</strain>
    </source>
</reference>
<proteinExistence type="predicted"/>
<dbReference type="AlphaFoldDB" id="A0AA95MLT0"/>